<feature type="compositionally biased region" description="Basic residues" evidence="2">
    <location>
        <begin position="71"/>
        <end position="83"/>
    </location>
</feature>
<evidence type="ECO:0000313" key="5">
    <source>
        <dbReference type="Proteomes" id="UP001530400"/>
    </source>
</evidence>
<name>A0ABD3Q2B5_9STRA</name>
<dbReference type="Pfam" id="PF05721">
    <property type="entry name" value="PhyH"/>
    <property type="match status" value="1"/>
</dbReference>
<reference evidence="4 5" key="1">
    <citation type="submission" date="2024-10" db="EMBL/GenBank/DDBJ databases">
        <title>Updated reference genomes for cyclostephanoid diatoms.</title>
        <authorList>
            <person name="Roberts W.R."/>
            <person name="Alverson A.J."/>
        </authorList>
    </citation>
    <scope>NUCLEOTIDE SEQUENCE [LARGE SCALE GENOMIC DNA]</scope>
    <source>
        <strain evidence="4 5">AJA010-31</strain>
    </source>
</reference>
<dbReference type="InterPro" id="IPR008775">
    <property type="entry name" value="Phytyl_CoA_dOase-like"/>
</dbReference>
<comment type="cofactor">
    <cofactor evidence="1">
        <name>Fe cation</name>
        <dbReference type="ChEBI" id="CHEBI:24875"/>
    </cofactor>
</comment>
<dbReference type="EMBL" id="JALLPJ020000371">
    <property type="protein sequence ID" value="KAL3794077.1"/>
    <property type="molecule type" value="Genomic_DNA"/>
</dbReference>
<gene>
    <name evidence="4" type="ORF">ACHAWO_010928</name>
</gene>
<protein>
    <recommendedName>
        <fullName evidence="6">Phytanoyl-CoA dioxygenase</fullName>
    </recommendedName>
</protein>
<keyword evidence="3" id="KW-0732">Signal</keyword>
<accession>A0ABD3Q2B5</accession>
<evidence type="ECO:0000313" key="4">
    <source>
        <dbReference type="EMBL" id="KAL3794077.1"/>
    </source>
</evidence>
<dbReference type="PANTHER" id="PTHR20883:SF49">
    <property type="entry name" value="PHYTANOYL-COA DIOXYGENASE"/>
    <property type="match status" value="1"/>
</dbReference>
<evidence type="ECO:0008006" key="6">
    <source>
        <dbReference type="Google" id="ProtNLM"/>
    </source>
</evidence>
<feature type="region of interest" description="Disordered" evidence="2">
    <location>
        <begin position="61"/>
        <end position="94"/>
    </location>
</feature>
<dbReference type="Proteomes" id="UP001530400">
    <property type="component" value="Unassembled WGS sequence"/>
</dbReference>
<dbReference type="AlphaFoldDB" id="A0ABD3Q2B5"/>
<organism evidence="4 5">
    <name type="scientific">Cyclotella atomus</name>
    <dbReference type="NCBI Taxonomy" id="382360"/>
    <lineage>
        <taxon>Eukaryota</taxon>
        <taxon>Sar</taxon>
        <taxon>Stramenopiles</taxon>
        <taxon>Ochrophyta</taxon>
        <taxon>Bacillariophyta</taxon>
        <taxon>Coscinodiscophyceae</taxon>
        <taxon>Thalassiosirophycidae</taxon>
        <taxon>Stephanodiscales</taxon>
        <taxon>Stephanodiscaceae</taxon>
        <taxon>Cyclotella</taxon>
    </lineage>
</organism>
<evidence type="ECO:0000256" key="3">
    <source>
        <dbReference type="SAM" id="SignalP"/>
    </source>
</evidence>
<sequence>MIKLTANLSLLATVARSADAAFIASPRDDSLRTPFKFVPMPERWQMKRLSKSEMGELVHGLGLEQPAHASTSKKKRRKQAKRSHNSDDTPFNKKNTISLQTQLDYARKGHAVLRSFLPSSTIENLRDELLPYVKSHELQAWRQKVEVQLADSSDSYHRQNARSIAQSLITIDDCQDMLESLGLDTSSELPFMQHFNIWRDANAKTPAVRKLCLSSYMAEAASFLLDSPTIRLYQDSLFHKRPGDGWTPYHSDCRMAPFDTSKMITFWIGLQNVPHPDDGGTGLLFVDGSHNDFALPYWNGLQGTEYDRLEDRYNNNISHHMPLEVGDVTVHNGWTLHCAGAADMLERDRYAIALSYVDGGAEVRENVLEVDRSTSTVIGDKEDVWSFRSWVGEVKPRSQFRHPSVPIVWPLDKRDHSID</sequence>
<evidence type="ECO:0000256" key="2">
    <source>
        <dbReference type="SAM" id="MobiDB-lite"/>
    </source>
</evidence>
<dbReference type="PANTHER" id="PTHR20883">
    <property type="entry name" value="PHYTANOYL-COA DIOXYGENASE DOMAIN CONTAINING 1"/>
    <property type="match status" value="1"/>
</dbReference>
<proteinExistence type="predicted"/>
<comment type="caution">
    <text evidence="4">The sequence shown here is derived from an EMBL/GenBank/DDBJ whole genome shotgun (WGS) entry which is preliminary data.</text>
</comment>
<keyword evidence="5" id="KW-1185">Reference proteome</keyword>
<evidence type="ECO:0000256" key="1">
    <source>
        <dbReference type="ARBA" id="ARBA00001962"/>
    </source>
</evidence>
<feature type="chain" id="PRO_5044752419" description="Phytanoyl-CoA dioxygenase" evidence="3">
    <location>
        <begin position="21"/>
        <end position="419"/>
    </location>
</feature>
<dbReference type="Gene3D" id="2.60.120.620">
    <property type="entry name" value="q2cbj1_9rhob like domain"/>
    <property type="match status" value="1"/>
</dbReference>
<dbReference type="SUPFAM" id="SSF51197">
    <property type="entry name" value="Clavaminate synthase-like"/>
    <property type="match status" value="1"/>
</dbReference>
<feature type="signal peptide" evidence="3">
    <location>
        <begin position="1"/>
        <end position="20"/>
    </location>
</feature>